<proteinExistence type="predicted"/>
<organism evidence="11 12">
    <name type="scientific">Evansella caseinilytica</name>
    <dbReference type="NCBI Taxonomy" id="1503961"/>
    <lineage>
        <taxon>Bacteria</taxon>
        <taxon>Bacillati</taxon>
        <taxon>Bacillota</taxon>
        <taxon>Bacilli</taxon>
        <taxon>Bacillales</taxon>
        <taxon>Bacillaceae</taxon>
        <taxon>Evansella</taxon>
    </lineage>
</organism>
<dbReference type="GO" id="GO:0004386">
    <property type="term" value="F:helicase activity"/>
    <property type="evidence" value="ECO:0007669"/>
    <property type="project" value="UniProtKB-KW"/>
</dbReference>
<protein>
    <submittedName>
        <fullName evidence="11">ATP-dependent helicase Lhr and Lhr-like helicase</fullName>
    </submittedName>
</protein>
<dbReference type="InterPro" id="IPR011545">
    <property type="entry name" value="DEAD/DEAH_box_helicase_dom"/>
</dbReference>
<gene>
    <name evidence="11" type="ORF">SAMN05421736_111119</name>
</gene>
<dbReference type="InterPro" id="IPR045628">
    <property type="entry name" value="Lhr_WH_dom"/>
</dbReference>
<dbReference type="Pfam" id="PF23234">
    <property type="entry name" value="WHD_4th_Lhr"/>
    <property type="match status" value="1"/>
</dbReference>
<dbReference type="SMART" id="SM00490">
    <property type="entry name" value="HELICc"/>
    <property type="match status" value="1"/>
</dbReference>
<dbReference type="Pfam" id="PF23235">
    <property type="entry name" value="WHD_3rd_Lhr"/>
    <property type="match status" value="1"/>
</dbReference>
<evidence type="ECO:0000256" key="4">
    <source>
        <dbReference type="ARBA" id="ARBA00022806"/>
    </source>
</evidence>
<evidence type="ECO:0000259" key="10">
    <source>
        <dbReference type="PROSITE" id="PS51194"/>
    </source>
</evidence>
<dbReference type="InterPro" id="IPR052511">
    <property type="entry name" value="ATP-dep_Helicase"/>
</dbReference>
<evidence type="ECO:0000256" key="7">
    <source>
        <dbReference type="ARBA" id="ARBA00023204"/>
    </source>
</evidence>
<dbReference type="SUPFAM" id="SSF52540">
    <property type="entry name" value="P-loop containing nucleoside triphosphate hydrolases"/>
    <property type="match status" value="1"/>
</dbReference>
<dbReference type="OrthoDB" id="9774462at2"/>
<feature type="domain" description="Helicase ATP-binding" evidence="9">
    <location>
        <begin position="32"/>
        <end position="222"/>
    </location>
</feature>
<dbReference type="InterPro" id="IPR055367">
    <property type="entry name" value="WH4_Lhr"/>
</dbReference>
<feature type="domain" description="Helicase C-terminal" evidence="10">
    <location>
        <begin position="250"/>
        <end position="418"/>
    </location>
</feature>
<dbReference type="InterPro" id="IPR027417">
    <property type="entry name" value="P-loop_NTPase"/>
</dbReference>
<reference evidence="12" key="1">
    <citation type="submission" date="2016-10" db="EMBL/GenBank/DDBJ databases">
        <authorList>
            <person name="Varghese N."/>
            <person name="Submissions S."/>
        </authorList>
    </citation>
    <scope>NUCLEOTIDE SEQUENCE [LARGE SCALE GENOMIC DNA]</scope>
    <source>
        <strain evidence="12">SP</strain>
    </source>
</reference>
<name>A0A1H3SM92_9BACI</name>
<keyword evidence="12" id="KW-1185">Reference proteome</keyword>
<dbReference type="Pfam" id="PF08494">
    <property type="entry name" value="DEAD_assoc"/>
    <property type="match status" value="1"/>
</dbReference>
<dbReference type="InterPro" id="IPR003593">
    <property type="entry name" value="AAA+_ATPase"/>
</dbReference>
<dbReference type="SMART" id="SM00487">
    <property type="entry name" value="DEXDc"/>
    <property type="match status" value="1"/>
</dbReference>
<keyword evidence="7" id="KW-0234">DNA repair</keyword>
<dbReference type="Pfam" id="PF00271">
    <property type="entry name" value="Helicase_C"/>
    <property type="match status" value="1"/>
</dbReference>
<evidence type="ECO:0000256" key="8">
    <source>
        <dbReference type="ARBA" id="ARBA00023235"/>
    </source>
</evidence>
<evidence type="ECO:0000256" key="5">
    <source>
        <dbReference type="ARBA" id="ARBA00022840"/>
    </source>
</evidence>
<evidence type="ECO:0000313" key="12">
    <source>
        <dbReference type="Proteomes" id="UP000198935"/>
    </source>
</evidence>
<dbReference type="GO" id="GO:0006281">
    <property type="term" value="P:DNA repair"/>
    <property type="evidence" value="ECO:0007669"/>
    <property type="project" value="UniProtKB-KW"/>
</dbReference>
<evidence type="ECO:0000256" key="1">
    <source>
        <dbReference type="ARBA" id="ARBA00022741"/>
    </source>
</evidence>
<dbReference type="Pfam" id="PF19306">
    <property type="entry name" value="WHD_Lhr"/>
    <property type="match status" value="1"/>
</dbReference>
<dbReference type="InterPro" id="IPR014001">
    <property type="entry name" value="Helicase_ATP-bd"/>
</dbReference>
<evidence type="ECO:0000259" key="9">
    <source>
        <dbReference type="PROSITE" id="PS51192"/>
    </source>
</evidence>
<keyword evidence="6" id="KW-0238">DNA-binding</keyword>
<dbReference type="InterPro" id="IPR001650">
    <property type="entry name" value="Helicase_C-like"/>
</dbReference>
<keyword evidence="2" id="KW-0227">DNA damage</keyword>
<dbReference type="SMART" id="SM00382">
    <property type="entry name" value="AAA"/>
    <property type="match status" value="1"/>
</dbReference>
<keyword evidence="8" id="KW-0413">Isomerase</keyword>
<keyword evidence="5" id="KW-0067">ATP-binding</keyword>
<dbReference type="Proteomes" id="UP000198935">
    <property type="component" value="Unassembled WGS sequence"/>
</dbReference>
<dbReference type="STRING" id="1503961.SAMN05421736_111119"/>
<keyword evidence="4 11" id="KW-0347">Helicase</keyword>
<dbReference type="GO" id="GO:0003677">
    <property type="term" value="F:DNA binding"/>
    <property type="evidence" value="ECO:0007669"/>
    <property type="project" value="UniProtKB-KW"/>
</dbReference>
<evidence type="ECO:0000256" key="3">
    <source>
        <dbReference type="ARBA" id="ARBA00022801"/>
    </source>
</evidence>
<evidence type="ECO:0000256" key="2">
    <source>
        <dbReference type="ARBA" id="ARBA00022763"/>
    </source>
</evidence>
<sequence length="1488" mass="168891">MTADILALFHPLIRKWFKEKVGSPTDIQKQAWPLIAEGEHVLITAPTGSGKTLTAFLWALQKLITNEWQSGQVRVLYISPLKALNNDVQRNLLKPLAELQSYFSAADEYFPAVQVLTRSGDTPQAERRKMLRRPPEILITTPESLNVMLSSKNSRKLFHGVETVILDEIHAVLDSKRGTHLMTAVERLVPLTGEFQRVALSATIRPLEPVADFIGGFTAKPAGEEYRYEKRPVRICKSTTKKEYSLTVDTIMQHMDDQEQEDALWQTLAVTFTKEIRQNKATLVFCNNRRAVEKMTRLINDYAGEALVYSHHGSLARELRLAVEEKLKGGELKGIIATNSLELGIDIGNLDAVLLVQTPPSLTSAIQRIGRAGHGVGQVSRGTLYPVYGRDFLEAAVTSLALPEADIEPVTPMEAPLDILAQILLSMTSVEIWDTDELYAFIKTSYPYRNLARKSYDLVLEMLAGRYADTRLRELRPRVVLDKLDRTVKARDGIALLLYQGGGTIPDRGYYDLRLADTKAKLGELDEEFVWERNIGESFLLGTQVWRILRITHNDVEVIPGDQTINIIPFWRSEEQNRDFFYAEKIACFLENAEQSLDNGELAGQLTSELQWSPEAAERLTRFLLQQRETTGTSLPHRHHLLIEHVEDLLNKSDNKQVVLHTLWGGKVNRPYAMALSAAWEKKYGYPLEIYANNDSIMLMLPHSFAPQELLTLVSPDNLESLLRQKLESSGFFGAKFRENAGRALLLPKAGFKNRMPLWLNRLRAKKMMAAVSNYSDFPMMLETWRSCLADEFDLNTVKQLLDEINSGQIQVSEAVTNRPSPFSADLIWRQTNKYMYEDDTPFSEKKSGLSEALLKELVYSPQLRPELPEELIRQLDEKLKRTAPGYAPADEEELLLWLKERLYIPAAEADALFSAIRRDHSVKSADLKWELAKKAAWIQLPQTEQPGLCALEVLPQLCSALELPLTALKIMPLHEKAESALTNGIRKLEAFGKADSDADTRMDTAVFIGQWLSFYGPVAENFICETFGLPVEALSSVLAALLEGEMIVTDVLTSGSEKTEVCDRENLERLFAMARRARAPRFNALPLSALPLFLAEHQGLVDKGTSPDDLQERIEQLFGYPAPAQLWEEVILPARMEPYYSAWTDTMMQSSDLIWFGCGNKRIGFCFREDLELFQPREPDLNGLEEAKALFPDALGKYDLLTISRYTGVPSDELTKMLWQHAWRQNISNDNVAVLRAGILNKFTPAPLEEQRRGSGRRKGFNRWAATRPLQGNWFLLPQAEKPDPLEQEEQVKDKVRQLFQRYGVLFREVLQQEIPELQWRSIFRTLRLMEFSGEIYSGHFFEQLPGLQFASMEAYRFLQSGLNEHAIYWVNAADPASVCGLKLSGLHDELPSRLPSNYLVYRGPELKVVAQRNGKALIIMADVADPDLAEYFTFFKTLLTRDFRPMKSITVETINGESAVTSPYRKALEKIGFTGRYKCLELRRQY</sequence>
<dbReference type="InterPro" id="IPR055368">
    <property type="entry name" value="WH3_Lhr"/>
</dbReference>
<evidence type="ECO:0000256" key="6">
    <source>
        <dbReference type="ARBA" id="ARBA00023125"/>
    </source>
</evidence>
<dbReference type="CDD" id="cd17922">
    <property type="entry name" value="DEXHc_LHR-like"/>
    <property type="match status" value="1"/>
</dbReference>
<dbReference type="GO" id="GO:0005524">
    <property type="term" value="F:ATP binding"/>
    <property type="evidence" value="ECO:0007669"/>
    <property type="project" value="UniProtKB-KW"/>
</dbReference>
<dbReference type="PANTHER" id="PTHR47962:SF5">
    <property type="entry name" value="ATP-DEPENDENT HELICASE LHR-RELATED"/>
    <property type="match status" value="1"/>
</dbReference>
<dbReference type="PROSITE" id="PS51192">
    <property type="entry name" value="HELICASE_ATP_BIND_1"/>
    <property type="match status" value="1"/>
</dbReference>
<dbReference type="PROSITE" id="PS51194">
    <property type="entry name" value="HELICASE_CTER"/>
    <property type="match status" value="1"/>
</dbReference>
<dbReference type="Gene3D" id="3.40.50.300">
    <property type="entry name" value="P-loop containing nucleotide triphosphate hydrolases"/>
    <property type="match status" value="2"/>
</dbReference>
<keyword evidence="1" id="KW-0547">Nucleotide-binding</keyword>
<dbReference type="GO" id="GO:0016887">
    <property type="term" value="F:ATP hydrolysis activity"/>
    <property type="evidence" value="ECO:0007669"/>
    <property type="project" value="TreeGrafter"/>
</dbReference>
<dbReference type="Pfam" id="PF00270">
    <property type="entry name" value="DEAD"/>
    <property type="match status" value="1"/>
</dbReference>
<evidence type="ECO:0000313" key="11">
    <source>
        <dbReference type="EMBL" id="SDZ39106.1"/>
    </source>
</evidence>
<accession>A0A1H3SM92</accession>
<keyword evidence="3" id="KW-0378">Hydrolase</keyword>
<dbReference type="InterPro" id="IPR013701">
    <property type="entry name" value="Lhr-like_DEAD/DEAH_assoc"/>
</dbReference>
<dbReference type="PANTHER" id="PTHR47962">
    <property type="entry name" value="ATP-DEPENDENT HELICASE LHR-RELATED-RELATED"/>
    <property type="match status" value="1"/>
</dbReference>
<dbReference type="EMBL" id="FNPI01000011">
    <property type="protein sequence ID" value="SDZ39106.1"/>
    <property type="molecule type" value="Genomic_DNA"/>
</dbReference>